<dbReference type="GeneID" id="100903066"/>
<evidence type="ECO:0000256" key="2">
    <source>
        <dbReference type="ARBA" id="ARBA00022438"/>
    </source>
</evidence>
<dbReference type="RefSeq" id="XP_003740031.1">
    <property type="nucleotide sequence ID" value="XM_003739983.2"/>
</dbReference>
<sequence>MLRSTTRLTAAAFTPRFLSSTQNHVALSRASISFARYLSERSNGELESQRRISRVQVVRRPTQSCRFYSTERGQMATAETLSFLKTNVRIEDGLSADYDCVVIVGTSLCPKSLGKAEIYAAALGAIEKTDESFEKTLTFIHVDGARVVYSPTGPLNRDQDDIRVFSDAAIKGVKRALSAGAKKPLVVLPKTIEPFTDFNVDAAVVLGALEAIYVPLEIREDVPEKKRKVERLGFLNFGGDAKRFQYLLSLESGRLACRDIGGSDPERMAAPKVEEYVKELFADSPVTVRVISDREQLEANYPCLAAVDRCARHVDRHGARMIFLEYSEGTPEQCLAFVGKGVTYDTGGADIKVGGIMAGMHRDKCGAAAVAGIFQTLALTKPRNIKVIGAMCMVRNSVGSDAYVADEIITSRAGLRLRVVNTDAEGRLAMADALAEMKERVIADGLEGKAHLFTIATLTGHARSAVGPPFSISLDNGPACRQEASRKLRAAGDEIGDLLEISTVRREDYDAANSTSEYEDLLQFVRKKGAPRGHQLAAAFLIRVSGLDKHGKDSSKPLAYTHLDIAAATGEFPGTPTGSPIAALVQRFIYPRI</sequence>
<dbReference type="GO" id="GO:0006508">
    <property type="term" value="P:proteolysis"/>
    <property type="evidence" value="ECO:0007669"/>
    <property type="project" value="UniProtKB-KW"/>
</dbReference>
<evidence type="ECO:0000313" key="7">
    <source>
        <dbReference type="RefSeq" id="XP_003740031.1"/>
    </source>
</evidence>
<dbReference type="PRINTS" id="PR00481">
    <property type="entry name" value="LAMNOPPTDASE"/>
</dbReference>
<keyword evidence="3" id="KW-0645">Protease</keyword>
<dbReference type="InterPro" id="IPR011356">
    <property type="entry name" value="Leucine_aapep/pepB"/>
</dbReference>
<gene>
    <name evidence="7" type="primary">LOC100903066</name>
</gene>
<dbReference type="SUPFAM" id="SSF53187">
    <property type="entry name" value="Zn-dependent exopeptidases"/>
    <property type="match status" value="1"/>
</dbReference>
<dbReference type="PANTHER" id="PTHR11963">
    <property type="entry name" value="LEUCINE AMINOPEPTIDASE-RELATED"/>
    <property type="match status" value="1"/>
</dbReference>
<evidence type="ECO:0000256" key="1">
    <source>
        <dbReference type="ARBA" id="ARBA00009528"/>
    </source>
</evidence>
<comment type="similarity">
    <text evidence="1">Belongs to the peptidase M17 family.</text>
</comment>
<dbReference type="GO" id="GO:0005737">
    <property type="term" value="C:cytoplasm"/>
    <property type="evidence" value="ECO:0007669"/>
    <property type="project" value="InterPro"/>
</dbReference>
<feature type="domain" description="Cytosol aminopeptidase" evidence="5">
    <location>
        <begin position="421"/>
        <end position="428"/>
    </location>
</feature>
<keyword evidence="4" id="KW-0378">Hydrolase</keyword>
<dbReference type="PROSITE" id="PS00631">
    <property type="entry name" value="CYTOSOL_AP"/>
    <property type="match status" value="1"/>
</dbReference>
<dbReference type="InterPro" id="IPR000819">
    <property type="entry name" value="Peptidase_M17_C"/>
</dbReference>
<evidence type="ECO:0000259" key="5">
    <source>
        <dbReference type="PROSITE" id="PS00631"/>
    </source>
</evidence>
<organism evidence="6 7">
    <name type="scientific">Galendromus occidentalis</name>
    <name type="common">western predatory mite</name>
    <dbReference type="NCBI Taxonomy" id="34638"/>
    <lineage>
        <taxon>Eukaryota</taxon>
        <taxon>Metazoa</taxon>
        <taxon>Ecdysozoa</taxon>
        <taxon>Arthropoda</taxon>
        <taxon>Chelicerata</taxon>
        <taxon>Arachnida</taxon>
        <taxon>Acari</taxon>
        <taxon>Parasitiformes</taxon>
        <taxon>Mesostigmata</taxon>
        <taxon>Gamasina</taxon>
        <taxon>Phytoseioidea</taxon>
        <taxon>Phytoseiidae</taxon>
        <taxon>Typhlodrominae</taxon>
        <taxon>Galendromus</taxon>
    </lineage>
</organism>
<name>A0AAJ6QMS0_9ACAR</name>
<evidence type="ECO:0000256" key="4">
    <source>
        <dbReference type="ARBA" id="ARBA00022801"/>
    </source>
</evidence>
<proteinExistence type="inferred from homology"/>
<keyword evidence="2 7" id="KW-0031">Aminopeptidase</keyword>
<dbReference type="Proteomes" id="UP000694867">
    <property type="component" value="Unplaced"/>
</dbReference>
<dbReference type="GO" id="GO:0070006">
    <property type="term" value="F:metalloaminopeptidase activity"/>
    <property type="evidence" value="ECO:0007669"/>
    <property type="project" value="InterPro"/>
</dbReference>
<dbReference type="Pfam" id="PF00883">
    <property type="entry name" value="Peptidase_M17"/>
    <property type="match status" value="1"/>
</dbReference>
<keyword evidence="6" id="KW-1185">Reference proteome</keyword>
<dbReference type="PANTHER" id="PTHR11963:SF48">
    <property type="entry name" value="DIPEPTIDASE B, ISOFORM A"/>
    <property type="match status" value="1"/>
</dbReference>
<dbReference type="Gene3D" id="3.40.630.10">
    <property type="entry name" value="Zn peptidases"/>
    <property type="match status" value="1"/>
</dbReference>
<accession>A0AAJ6QMS0</accession>
<dbReference type="GO" id="GO:0030145">
    <property type="term" value="F:manganese ion binding"/>
    <property type="evidence" value="ECO:0007669"/>
    <property type="project" value="InterPro"/>
</dbReference>
<dbReference type="KEGG" id="goe:100903066"/>
<dbReference type="AlphaFoldDB" id="A0AAJ6QMS0"/>
<evidence type="ECO:0000313" key="6">
    <source>
        <dbReference type="Proteomes" id="UP000694867"/>
    </source>
</evidence>
<protein>
    <submittedName>
        <fullName evidence="7">Aminopeptidase W07G4.4</fullName>
    </submittedName>
</protein>
<evidence type="ECO:0000256" key="3">
    <source>
        <dbReference type="ARBA" id="ARBA00022670"/>
    </source>
</evidence>
<reference evidence="7" key="1">
    <citation type="submission" date="2025-08" db="UniProtKB">
        <authorList>
            <consortium name="RefSeq"/>
        </authorList>
    </citation>
    <scope>IDENTIFICATION</scope>
</reference>